<dbReference type="OrthoDB" id="1936594at2759"/>
<dbReference type="GeneID" id="39873373"/>
<dbReference type="Pfam" id="PF13181">
    <property type="entry name" value="TPR_8"/>
    <property type="match status" value="1"/>
</dbReference>
<keyword evidence="6" id="KW-1185">Reference proteome</keyword>
<dbReference type="InterPro" id="IPR011990">
    <property type="entry name" value="TPR-like_helical_dom_sf"/>
</dbReference>
<evidence type="ECO:0000256" key="3">
    <source>
        <dbReference type="PROSITE-ProRule" id="PRU00339"/>
    </source>
</evidence>
<gene>
    <name evidence="5" type="ORF">BOVATA_010960</name>
</gene>
<dbReference type="Proteomes" id="UP000236319">
    <property type="component" value="Unassembled WGS sequence"/>
</dbReference>
<feature type="compositionally biased region" description="Polar residues" evidence="4">
    <location>
        <begin position="459"/>
        <end position="469"/>
    </location>
</feature>
<feature type="compositionally biased region" description="Polar residues" evidence="4">
    <location>
        <begin position="503"/>
        <end position="520"/>
    </location>
</feature>
<dbReference type="PROSITE" id="PS50005">
    <property type="entry name" value="TPR"/>
    <property type="match status" value="1"/>
</dbReference>
<dbReference type="RefSeq" id="XP_028865846.1">
    <property type="nucleotide sequence ID" value="XM_029010013.1"/>
</dbReference>
<dbReference type="Gene3D" id="1.25.40.10">
    <property type="entry name" value="Tetratricopeptide repeat domain"/>
    <property type="match status" value="1"/>
</dbReference>
<protein>
    <submittedName>
        <fullName evidence="5">Tetratricopeptide repeat-containing protein, putative</fullName>
    </submittedName>
</protein>
<evidence type="ECO:0000256" key="2">
    <source>
        <dbReference type="ARBA" id="ARBA00022803"/>
    </source>
</evidence>
<organism evidence="5 6">
    <name type="scientific">Babesia ovata</name>
    <dbReference type="NCBI Taxonomy" id="189622"/>
    <lineage>
        <taxon>Eukaryota</taxon>
        <taxon>Sar</taxon>
        <taxon>Alveolata</taxon>
        <taxon>Apicomplexa</taxon>
        <taxon>Aconoidasida</taxon>
        <taxon>Piroplasmida</taxon>
        <taxon>Babesiidae</taxon>
        <taxon>Babesia</taxon>
    </lineage>
</organism>
<accession>A0A2H6K9E1</accession>
<dbReference type="AlphaFoldDB" id="A0A2H6K9E1"/>
<feature type="region of interest" description="Disordered" evidence="4">
    <location>
        <begin position="459"/>
        <end position="526"/>
    </location>
</feature>
<evidence type="ECO:0000313" key="6">
    <source>
        <dbReference type="Proteomes" id="UP000236319"/>
    </source>
</evidence>
<feature type="compositionally biased region" description="Low complexity" evidence="4">
    <location>
        <begin position="472"/>
        <end position="497"/>
    </location>
</feature>
<dbReference type="EMBL" id="BDSA01000001">
    <property type="protein sequence ID" value="GBE59603.1"/>
    <property type="molecule type" value="Genomic_DNA"/>
</dbReference>
<sequence length="1024" mass="113241">MQPDSAVAVELLPRLESLLLTPSTESRSRIEDEIRATSASKWLEEVLNVIRYAVECDVYRGMTLVDRCLGGSVFYDVSDVSAASSCKSLYDHLVTRVAQFVKSGERDGLEDIYVLASAVLLLNIFVRVNWMGPPCGILSPSMQHLAAQYRDKVVSDDRDSCLTLDSMDSFENDGTSFSAFALEKVASEFNQRCLLGSPDTRGIDVESESTAYAGLVRSVLDALQIDGESVYTGIAGAPYFVAALALLSTLGGVDDIKKDGPSASRGGASITGMNKATENRNAVRNSALTTVGVWRGRAAFIWQRIVRNSMVNPCPHLFRSAVSDFCSTLKSWRILPEDFTLSICDPVLMSSVIDASKVDTQLTEHPLSPDSTTGGTFLQEAIRGFNGSPLECSQEMGSLLILELALRLPYYNLGKLFEPLLDLASSLIGFTFSFTGRLGIRRKHQVNVIPQLVVVAEGSNNGESRSGRVTRSAGDPPADSTDPAPASGTPSAAATGDTLEKPPSSNGDSQENESPSFTTSDRPDNIALSAVNEDTDILERPKLSEASDDAPLTSAEQCILLSKALHMLQTVPEGDELNLEFLNAIVVRCLGSTEGITSWLLSSVALWVRCKTEYHRTKTVERASLQLHKLSDSYYESEASAASRLEFVWHVWSPSSWGIKREIARRLCSIGSFLSAFEIFKKLHMWEDAIQCLIIVGRKNDARELVMNHIKSAPTPLLWCFLGDIEGNISHYNTAWELSKGRCARAQRTLGSYYFNKGDLEAAINALELALAINPMRESSVFMLGCCYLKTGKLERAIGNLREANLCIDQAVKHQPGKWEFWDIRMRISLRSRDLQSVCLSIEKLINLGKKSLIEPAIVAFLVDASSRFPSNHANQRMLARTLDCVTKHITDNADIWKLCARYFACQKFYVEALECTFREYRAIESSIVSSLSEAKADAEQQREHDVAQLRRLMDCFGTMITLLKRMPASERKAKRDTVIQTLLSVRERVHSRIAEVNSQWQSELDSLLESAEVEDVICVYDEE</sequence>
<dbReference type="InterPro" id="IPR044244">
    <property type="entry name" value="TTC27/Emw1"/>
</dbReference>
<dbReference type="VEuPathDB" id="PiroplasmaDB:BOVATA_010960"/>
<keyword evidence="2 3" id="KW-0802">TPR repeat</keyword>
<name>A0A2H6K9E1_9APIC</name>
<evidence type="ECO:0000256" key="4">
    <source>
        <dbReference type="SAM" id="MobiDB-lite"/>
    </source>
</evidence>
<dbReference type="PANTHER" id="PTHR16193:SF0">
    <property type="entry name" value="TETRATRICOPEPTIDE REPEAT PROTEIN 27"/>
    <property type="match status" value="1"/>
</dbReference>
<feature type="repeat" description="TPR" evidence="3">
    <location>
        <begin position="744"/>
        <end position="777"/>
    </location>
</feature>
<dbReference type="SUPFAM" id="SSF48452">
    <property type="entry name" value="TPR-like"/>
    <property type="match status" value="1"/>
</dbReference>
<proteinExistence type="predicted"/>
<dbReference type="SMART" id="SM00028">
    <property type="entry name" value="TPR"/>
    <property type="match status" value="1"/>
</dbReference>
<reference evidence="5 6" key="1">
    <citation type="journal article" date="2017" name="BMC Genomics">
        <title>Whole-genome assembly of Babesia ovata and comparative genomics between closely related pathogens.</title>
        <authorList>
            <person name="Yamagishi J."/>
            <person name="Asada M."/>
            <person name="Hakimi H."/>
            <person name="Tanaka T.Q."/>
            <person name="Sugimoto C."/>
            <person name="Kawazu S."/>
        </authorList>
    </citation>
    <scope>NUCLEOTIDE SEQUENCE [LARGE SCALE GENOMIC DNA]</scope>
    <source>
        <strain evidence="5 6">Miyake</strain>
    </source>
</reference>
<evidence type="ECO:0000313" key="5">
    <source>
        <dbReference type="EMBL" id="GBE59603.1"/>
    </source>
</evidence>
<dbReference type="PANTHER" id="PTHR16193">
    <property type="entry name" value="TETRATRICOPEPTIDE REPEAT PROTEIN 27"/>
    <property type="match status" value="1"/>
</dbReference>
<dbReference type="InterPro" id="IPR019734">
    <property type="entry name" value="TPR_rpt"/>
</dbReference>
<comment type="caution">
    <text evidence="5">The sequence shown here is derived from an EMBL/GenBank/DDBJ whole genome shotgun (WGS) entry which is preliminary data.</text>
</comment>
<evidence type="ECO:0000256" key="1">
    <source>
        <dbReference type="ARBA" id="ARBA00022737"/>
    </source>
</evidence>
<keyword evidence="1" id="KW-0677">Repeat</keyword>